<keyword evidence="3" id="KW-1185">Reference proteome</keyword>
<gene>
    <name evidence="2" type="ORF">UG56_006225</name>
</gene>
<evidence type="ECO:0000313" key="3">
    <source>
        <dbReference type="Proteomes" id="UP000033772"/>
    </source>
</evidence>
<accession>A0A1J4NAT7</accession>
<reference evidence="2" key="1">
    <citation type="submission" date="2016-10" db="EMBL/GenBank/DDBJ databases">
        <title>Draft Genome Sequence of Nocardioides luteus Strain BAFB, an Alkane-Degrading Bacterium Isolated from JP-7 Polluted Soil.</title>
        <authorList>
            <person name="Brown L."/>
            <person name="Ruiz O.N."/>
            <person name="Gunasekera T."/>
        </authorList>
    </citation>
    <scope>NUCLEOTIDE SEQUENCE [LARGE SCALE GENOMIC DNA]</scope>
    <source>
        <strain evidence="2">BAFB</strain>
    </source>
</reference>
<proteinExistence type="predicted"/>
<dbReference type="EMBL" id="JZDQ02000007">
    <property type="protein sequence ID" value="OIJ27609.1"/>
    <property type="molecule type" value="Genomic_DNA"/>
</dbReference>
<dbReference type="Proteomes" id="UP000033772">
    <property type="component" value="Unassembled WGS sequence"/>
</dbReference>
<dbReference type="STRING" id="1844.UG56_006225"/>
<comment type="caution">
    <text evidence="2">The sequence shown here is derived from an EMBL/GenBank/DDBJ whole genome shotgun (WGS) entry which is preliminary data.</text>
</comment>
<organism evidence="2 3">
    <name type="scientific">Nocardioides luteus</name>
    <dbReference type="NCBI Taxonomy" id="1844"/>
    <lineage>
        <taxon>Bacteria</taxon>
        <taxon>Bacillati</taxon>
        <taxon>Actinomycetota</taxon>
        <taxon>Actinomycetes</taxon>
        <taxon>Propionibacteriales</taxon>
        <taxon>Nocardioidaceae</taxon>
        <taxon>Nocardioides</taxon>
    </lineage>
</organism>
<protein>
    <recommendedName>
        <fullName evidence="1">Recombinase-like domain-containing protein</fullName>
    </recommendedName>
</protein>
<dbReference type="Pfam" id="PF20552">
    <property type="entry name" value="HTH_62"/>
    <property type="match status" value="1"/>
</dbReference>
<dbReference type="InterPro" id="IPR046789">
    <property type="entry name" value="HTH_62"/>
</dbReference>
<name>A0A1J4NAT7_9ACTN</name>
<dbReference type="RefSeq" id="WP_045551304.1">
    <property type="nucleotide sequence ID" value="NZ_JZDQ02000007.1"/>
</dbReference>
<evidence type="ECO:0000313" key="2">
    <source>
        <dbReference type="EMBL" id="OIJ27609.1"/>
    </source>
</evidence>
<dbReference type="OrthoDB" id="6909982at2"/>
<sequence length="76" mass="7705">MGYLAPIQAAVAETTPWETKLAGAIEEVFGGGRHDLPGLVDGLNELGIPAPGGGPWTTEGFTTAIAELAAAGKQED</sequence>
<evidence type="ECO:0000259" key="1">
    <source>
        <dbReference type="Pfam" id="PF20552"/>
    </source>
</evidence>
<dbReference type="AlphaFoldDB" id="A0A1J4NAT7"/>
<feature type="domain" description="Recombinase-like" evidence="1">
    <location>
        <begin position="3"/>
        <end position="70"/>
    </location>
</feature>